<dbReference type="EMBL" id="CAJNNV010030513">
    <property type="protein sequence ID" value="CAE8632728.1"/>
    <property type="molecule type" value="Genomic_DNA"/>
</dbReference>
<dbReference type="OrthoDB" id="10256179at2759"/>
<evidence type="ECO:0000313" key="4">
    <source>
        <dbReference type="EMBL" id="CAE8693072.1"/>
    </source>
</evidence>
<dbReference type="InterPro" id="IPR000408">
    <property type="entry name" value="Reg_chr_condens"/>
</dbReference>
<reference evidence="3" key="1">
    <citation type="submission" date="2021-02" db="EMBL/GenBank/DDBJ databases">
        <authorList>
            <person name="Dougan E. K."/>
            <person name="Rhodes N."/>
            <person name="Thang M."/>
            <person name="Chan C."/>
        </authorList>
    </citation>
    <scope>NUCLEOTIDE SEQUENCE</scope>
</reference>
<dbReference type="Proteomes" id="UP000626109">
    <property type="component" value="Unassembled WGS sequence"/>
</dbReference>
<evidence type="ECO:0000313" key="3">
    <source>
        <dbReference type="EMBL" id="CAE8632728.1"/>
    </source>
</evidence>
<feature type="region of interest" description="Disordered" evidence="2">
    <location>
        <begin position="1"/>
        <end position="23"/>
    </location>
</feature>
<dbReference type="InterPro" id="IPR051553">
    <property type="entry name" value="Ran_GTPase-activating"/>
</dbReference>
<dbReference type="SUPFAM" id="SSF50985">
    <property type="entry name" value="RCC1/BLIP-II"/>
    <property type="match status" value="2"/>
</dbReference>
<gene>
    <name evidence="3" type="ORF">PGLA1383_LOCUS48658</name>
    <name evidence="4" type="ORF">PGLA2088_LOCUS28197</name>
</gene>
<dbReference type="Pfam" id="PF13540">
    <property type="entry name" value="RCC1_2"/>
    <property type="match status" value="1"/>
</dbReference>
<dbReference type="PROSITE" id="PS00626">
    <property type="entry name" value="RCC1_2"/>
    <property type="match status" value="1"/>
</dbReference>
<proteinExistence type="predicted"/>
<evidence type="ECO:0000256" key="2">
    <source>
        <dbReference type="SAM" id="MobiDB-lite"/>
    </source>
</evidence>
<dbReference type="PANTHER" id="PTHR45982:SF1">
    <property type="entry name" value="REGULATOR OF CHROMOSOME CONDENSATION"/>
    <property type="match status" value="1"/>
</dbReference>
<dbReference type="Gene3D" id="2.130.10.30">
    <property type="entry name" value="Regulator of chromosome condensation 1/beta-lactamase-inhibitor protein II"/>
    <property type="match status" value="1"/>
</dbReference>
<feature type="compositionally biased region" description="Polar residues" evidence="2">
    <location>
        <begin position="12"/>
        <end position="23"/>
    </location>
</feature>
<protein>
    <submittedName>
        <fullName evidence="3">Uncharacterized protein</fullName>
    </submittedName>
</protein>
<name>A0A813H506_POLGL</name>
<feature type="repeat" description="RCC1" evidence="1">
    <location>
        <begin position="331"/>
        <end position="388"/>
    </location>
</feature>
<dbReference type="EMBL" id="CAJNNW010027770">
    <property type="protein sequence ID" value="CAE8693072.1"/>
    <property type="molecule type" value="Genomic_DNA"/>
</dbReference>
<sequence length="547" mass="59219">MTSAILLGRVGSRQSPTEKPSFWSTRKWSTSKVPLSGSDEGVPSTDTSQLALAALEGCLSWSSVPEWLLPQDLAMLGRAASRMSCSVGQELMSSSVGQVCRDQLRSIRGDLYRADEAVFIGSQLQLHRVRRQMRATQQLCAACENYTAAIDPYGRLFVWGRPGWLERSESSAGPTPVPIKWPILLPKMVQMPAFANGLRKPMPRIVEIAASRHAILVLSVDGSLMFAQVSKVSGKVSGIELHPLKELIGVFVRSVATRFGQAFAITDKGEVYAWGLASGDGSRPELSSSMGFGAVMTLLHPAVLPSFGPFSTPIRHVATGVCHTLFSSVYGEAYSVGNGEDGKLGLGSGCRANQQVVLPVKIRFSCRPLPHILSVAAGYRHSLFLASNGEVFGCGQSKDGQLPTASSRTSLRGSHLWTPERLERLTHFCTNIAAGISSSFFVTELGEVFYSGKACQTNRPFRRLANADAAEPMKIPGVQRVEQVSVSMELSRFQWEHAIFTRSDGSLYAWGHSGHGEFNAKTMKSGTPPGVFGTPTSVDDWPILLRA</sequence>
<dbReference type="PROSITE" id="PS50012">
    <property type="entry name" value="RCC1_3"/>
    <property type="match status" value="1"/>
</dbReference>
<evidence type="ECO:0000313" key="5">
    <source>
        <dbReference type="Proteomes" id="UP000654075"/>
    </source>
</evidence>
<dbReference type="Proteomes" id="UP000654075">
    <property type="component" value="Unassembled WGS sequence"/>
</dbReference>
<dbReference type="PANTHER" id="PTHR45982">
    <property type="entry name" value="REGULATOR OF CHROMOSOME CONDENSATION"/>
    <property type="match status" value="1"/>
</dbReference>
<keyword evidence="5" id="KW-1185">Reference proteome</keyword>
<dbReference type="AlphaFoldDB" id="A0A813H506"/>
<comment type="caution">
    <text evidence="3">The sequence shown here is derived from an EMBL/GenBank/DDBJ whole genome shotgun (WGS) entry which is preliminary data.</text>
</comment>
<evidence type="ECO:0000256" key="1">
    <source>
        <dbReference type="PROSITE-ProRule" id="PRU00235"/>
    </source>
</evidence>
<dbReference type="InterPro" id="IPR009091">
    <property type="entry name" value="RCC1/BLIP-II"/>
</dbReference>
<organism evidence="3 5">
    <name type="scientific">Polarella glacialis</name>
    <name type="common">Dinoflagellate</name>
    <dbReference type="NCBI Taxonomy" id="89957"/>
    <lineage>
        <taxon>Eukaryota</taxon>
        <taxon>Sar</taxon>
        <taxon>Alveolata</taxon>
        <taxon>Dinophyceae</taxon>
        <taxon>Suessiales</taxon>
        <taxon>Suessiaceae</taxon>
        <taxon>Polarella</taxon>
    </lineage>
</organism>
<accession>A0A813H506</accession>